<dbReference type="Proteomes" id="UP000790377">
    <property type="component" value="Unassembled WGS sequence"/>
</dbReference>
<evidence type="ECO:0000313" key="2">
    <source>
        <dbReference type="Proteomes" id="UP000790377"/>
    </source>
</evidence>
<sequence>MDLGLCFYLDTAGQQLHLNLYSGTSRGIIYQGPNAAGEQRRLRKWEWGRVTLELKPEKGAAEDPKHTVQNSVHSVGTMIHPICSWIFDTDFGQHWQQHPFHSSAVPNKQQHTATIRGPTRMRNKFPIYSMTSPRDADAEEGAHPRGSLSFPLSAPCAREMWMWVWKRWRRGSGLVARLTRKVEFRASMAALLGCRRRCWRAARALPPAAGYTKEFCVHVKARHKNLTSIRIVQYIWTKEERLQRQVLFPRLKFGFFLHVLYESFFKLLIPNIYGPGDDPTNPPYDYMNPEYPLKPLQCLWLTCPGKRVYMDDSECWSEQGEMSDAFKHVGPLGRSFVDGAPPSDSLKTVICDLKSSSQFIPTPATPVIDPTFGSCNWRQHLVFPCAFITTLVKRAAGITAYVFQSTPTLKISLYFPFSPVPMAMSTSTFCGDGDPAKSSAFYWIQCQCSISLFNLAVENRLVPSVR</sequence>
<organism evidence="1 2">
    <name type="scientific">Hygrophoropsis aurantiaca</name>
    <dbReference type="NCBI Taxonomy" id="72124"/>
    <lineage>
        <taxon>Eukaryota</taxon>
        <taxon>Fungi</taxon>
        <taxon>Dikarya</taxon>
        <taxon>Basidiomycota</taxon>
        <taxon>Agaricomycotina</taxon>
        <taxon>Agaricomycetes</taxon>
        <taxon>Agaricomycetidae</taxon>
        <taxon>Boletales</taxon>
        <taxon>Coniophorineae</taxon>
        <taxon>Hygrophoropsidaceae</taxon>
        <taxon>Hygrophoropsis</taxon>
    </lineage>
</organism>
<evidence type="ECO:0000313" key="1">
    <source>
        <dbReference type="EMBL" id="KAH7907831.1"/>
    </source>
</evidence>
<protein>
    <submittedName>
        <fullName evidence="1">Uncharacterized protein</fullName>
    </submittedName>
</protein>
<keyword evidence="2" id="KW-1185">Reference proteome</keyword>
<name>A0ACB8A494_9AGAM</name>
<dbReference type="EMBL" id="MU267867">
    <property type="protein sequence ID" value="KAH7907831.1"/>
    <property type="molecule type" value="Genomic_DNA"/>
</dbReference>
<gene>
    <name evidence="1" type="ORF">BJ138DRAFT_1103992</name>
</gene>
<reference evidence="1" key="1">
    <citation type="journal article" date="2021" name="New Phytol.">
        <title>Evolutionary innovations through gain and loss of genes in the ectomycorrhizal Boletales.</title>
        <authorList>
            <person name="Wu G."/>
            <person name="Miyauchi S."/>
            <person name="Morin E."/>
            <person name="Kuo A."/>
            <person name="Drula E."/>
            <person name="Varga T."/>
            <person name="Kohler A."/>
            <person name="Feng B."/>
            <person name="Cao Y."/>
            <person name="Lipzen A."/>
            <person name="Daum C."/>
            <person name="Hundley H."/>
            <person name="Pangilinan J."/>
            <person name="Johnson J."/>
            <person name="Barry K."/>
            <person name="LaButti K."/>
            <person name="Ng V."/>
            <person name="Ahrendt S."/>
            <person name="Min B."/>
            <person name="Choi I.G."/>
            <person name="Park H."/>
            <person name="Plett J.M."/>
            <person name="Magnuson J."/>
            <person name="Spatafora J.W."/>
            <person name="Nagy L.G."/>
            <person name="Henrissat B."/>
            <person name="Grigoriev I.V."/>
            <person name="Yang Z.L."/>
            <person name="Xu J."/>
            <person name="Martin F.M."/>
        </authorList>
    </citation>
    <scope>NUCLEOTIDE SEQUENCE</scope>
    <source>
        <strain evidence="1">ATCC 28755</strain>
    </source>
</reference>
<proteinExistence type="predicted"/>
<accession>A0ACB8A494</accession>
<comment type="caution">
    <text evidence="1">The sequence shown here is derived from an EMBL/GenBank/DDBJ whole genome shotgun (WGS) entry which is preliminary data.</text>
</comment>